<keyword evidence="1" id="KW-0472">Membrane</keyword>
<comment type="caution">
    <text evidence="2">The sequence shown here is derived from an EMBL/GenBank/DDBJ whole genome shotgun (WGS) entry which is preliminary data.</text>
</comment>
<keyword evidence="1" id="KW-1133">Transmembrane helix</keyword>
<keyword evidence="3" id="KW-1185">Reference proteome</keyword>
<evidence type="ECO:0000313" key="3">
    <source>
        <dbReference type="Proteomes" id="UP000752012"/>
    </source>
</evidence>
<sequence length="71" mass="7830">MGFVAKLMNGANNYSVADFAVLKTGLLALGVITGISFPRRLQAFFPLFVIVYLVSLVYIIVRTFSLAEQDE</sequence>
<dbReference type="Proteomes" id="UP000752012">
    <property type="component" value="Unassembled WGS sequence"/>
</dbReference>
<dbReference type="AlphaFoldDB" id="A0A969TTN9"/>
<organism evidence="2 3">
    <name type="scientific">Alkalicoccus luteus</name>
    <dbReference type="NCBI Taxonomy" id="1237094"/>
    <lineage>
        <taxon>Bacteria</taxon>
        <taxon>Bacillati</taxon>
        <taxon>Bacillota</taxon>
        <taxon>Bacilli</taxon>
        <taxon>Bacillales</taxon>
        <taxon>Bacillaceae</taxon>
        <taxon>Alkalicoccus</taxon>
    </lineage>
</organism>
<gene>
    <name evidence="2" type="ORF">HCN83_01225</name>
</gene>
<protein>
    <submittedName>
        <fullName evidence="2">Uncharacterized protein</fullName>
    </submittedName>
</protein>
<name>A0A969TTN9_9BACI</name>
<feature type="transmembrane region" description="Helical" evidence="1">
    <location>
        <begin position="20"/>
        <end position="37"/>
    </location>
</feature>
<feature type="transmembrane region" description="Helical" evidence="1">
    <location>
        <begin position="44"/>
        <end position="61"/>
    </location>
</feature>
<proteinExistence type="predicted"/>
<reference evidence="2 3" key="1">
    <citation type="submission" date="2020-03" db="EMBL/GenBank/DDBJ databases">
        <title>Assessment of the enzymatic potential of alkaline-tolerant lipase obtained from Bacillus luteus H11 (technogenic soil) for the bioremediation of saline soils contaminated with petroleum substances.</title>
        <authorList>
            <person name="Kalwasinska A."/>
        </authorList>
    </citation>
    <scope>NUCLEOTIDE SEQUENCE [LARGE SCALE GENOMIC DNA]</scope>
    <source>
        <strain evidence="2 3">H11</strain>
    </source>
</reference>
<dbReference type="EMBL" id="JAATHJ010000001">
    <property type="protein sequence ID" value="NJP36202.1"/>
    <property type="molecule type" value="Genomic_DNA"/>
</dbReference>
<keyword evidence="1" id="KW-0812">Transmembrane</keyword>
<dbReference type="RefSeq" id="WP_168004472.1">
    <property type="nucleotide sequence ID" value="NZ_JAATHJ010000001.1"/>
</dbReference>
<accession>A0A969TTN9</accession>
<evidence type="ECO:0000313" key="2">
    <source>
        <dbReference type="EMBL" id="NJP36202.1"/>
    </source>
</evidence>
<evidence type="ECO:0000256" key="1">
    <source>
        <dbReference type="SAM" id="Phobius"/>
    </source>
</evidence>